<dbReference type="CDD" id="cd09112">
    <property type="entry name" value="PLDc_CLS_2"/>
    <property type="match status" value="1"/>
</dbReference>
<dbReference type="NCBIfam" id="TIGR04265">
    <property type="entry name" value="bac_cardiolipin"/>
    <property type="match status" value="1"/>
</dbReference>
<evidence type="ECO:0000256" key="12">
    <source>
        <dbReference type="HAMAP-Rule" id="MF_01916"/>
    </source>
</evidence>
<evidence type="ECO:0000256" key="9">
    <source>
        <dbReference type="ARBA" id="ARBA00023136"/>
    </source>
</evidence>
<dbReference type="RefSeq" id="WP_216439088.1">
    <property type="nucleotide sequence ID" value="NZ_JAHLQF010000002.1"/>
</dbReference>
<dbReference type="CDD" id="cd09110">
    <property type="entry name" value="PLDc_CLS_1"/>
    <property type="match status" value="1"/>
</dbReference>
<proteinExistence type="inferred from homology"/>
<sequence length="478" mass="55703">MNLSIIGTSALVLNIIFIIFLIFFERRNPSTTWAWLLILTLFPIVGFIVYLFFGINLSREKIFNKKLIDDVNKNEYIGKILKSYDYDISTLENEDIIKMHYKNSRALYTQRNDVKLYFHGEEKFNDLFYYIEKSKKFIHMEYYIIKPDDLGYKLMKLLTKKAKEGVEVKLLFDAMGSYKFAKDKDKLLKTFKEAGGRYAVFFPNSFPFINKRINYRNHRKIVVIDGETAFLGGFNVGNEYISKDKKIGNWRDAHMKIVGEAVNDLEGRFLLDWTYASKEEIEDYTKYFSPKTHMDINIGMQIVSSGPDHNEQYIKNGYVKIINNAKDYLYLQSPYFVPDDNVLDSLKISSFSGVDVRIMIPGNPDHIFMSWAAQSYIRELLKSGARVFLYNNGFIHSKTIVSDNSLCSIGTANMDIRSFKLNFETNAFIYNDEISHTLREQFLMDMKYSQEVTLEDLNNISRGSKILESITRLLSPIL</sequence>
<gene>
    <name evidence="15" type="primary">cls</name>
    <name evidence="15" type="ORF">KQI86_09790</name>
</gene>
<feature type="active site" evidence="12">
    <location>
        <position position="220"/>
    </location>
</feature>
<dbReference type="SMART" id="SM00155">
    <property type="entry name" value="PLDc"/>
    <property type="match status" value="2"/>
</dbReference>
<evidence type="ECO:0000256" key="7">
    <source>
        <dbReference type="ARBA" id="ARBA00022989"/>
    </source>
</evidence>
<keyword evidence="4 12" id="KW-0808">Transferase</keyword>
<keyword evidence="10 12" id="KW-0594">Phospholipid biosynthesis</keyword>
<dbReference type="PROSITE" id="PS50035">
    <property type="entry name" value="PLD"/>
    <property type="match status" value="2"/>
</dbReference>
<keyword evidence="7 12" id="KW-1133">Transmembrane helix</keyword>
<feature type="active site" evidence="12">
    <location>
        <position position="225"/>
    </location>
</feature>
<dbReference type="EC" id="2.7.8.-" evidence="12 13"/>
<comment type="caution">
    <text evidence="15">The sequence shown here is derived from an EMBL/GenBank/DDBJ whole genome shotgun (WGS) entry which is preliminary data.</text>
</comment>
<comment type="similarity">
    <text evidence="12">Belongs to the phospholipase D family. Cardiolipin synthase subfamily.</text>
</comment>
<evidence type="ECO:0000256" key="4">
    <source>
        <dbReference type="ARBA" id="ARBA00022679"/>
    </source>
</evidence>
<dbReference type="Proteomes" id="UP000726170">
    <property type="component" value="Unassembled WGS sequence"/>
</dbReference>
<keyword evidence="3 12" id="KW-0444">Lipid biosynthesis</keyword>
<comment type="subcellular location">
    <subcellularLocation>
        <location evidence="1 12">Cell membrane</location>
        <topology evidence="1 12">Multi-pass membrane protein</topology>
    </subcellularLocation>
</comment>
<feature type="active site" evidence="12">
    <location>
        <position position="398"/>
    </location>
</feature>
<accession>A0ABS6EHE1</accession>
<dbReference type="PANTHER" id="PTHR21248">
    <property type="entry name" value="CARDIOLIPIN SYNTHASE"/>
    <property type="match status" value="1"/>
</dbReference>
<comment type="catalytic activity">
    <reaction evidence="12">
        <text>2 a 1,2-diacyl-sn-glycero-3-phospho-(1'-sn-glycerol) = a cardiolipin + glycerol</text>
        <dbReference type="Rhea" id="RHEA:31451"/>
        <dbReference type="ChEBI" id="CHEBI:17754"/>
        <dbReference type="ChEBI" id="CHEBI:62237"/>
        <dbReference type="ChEBI" id="CHEBI:64716"/>
    </reaction>
</comment>
<feature type="domain" description="PLD phosphodiesterase" evidence="14">
    <location>
        <begin position="213"/>
        <end position="240"/>
    </location>
</feature>
<dbReference type="HAMAP" id="MF_01916">
    <property type="entry name" value="Cardiolipin_synth_Cls"/>
    <property type="match status" value="1"/>
</dbReference>
<keyword evidence="9 12" id="KW-0472">Membrane</keyword>
<comment type="function">
    <text evidence="12">Catalyzes the reversible phosphatidyl group transfer from one phosphatidylglycerol molecule to another to form cardiolipin (CL) (diphosphatidylglycerol) and glycerol.</text>
</comment>
<evidence type="ECO:0000256" key="10">
    <source>
        <dbReference type="ARBA" id="ARBA00023209"/>
    </source>
</evidence>
<keyword evidence="8 12" id="KW-0443">Lipid metabolism</keyword>
<evidence type="ECO:0000256" key="6">
    <source>
        <dbReference type="ARBA" id="ARBA00022737"/>
    </source>
</evidence>
<keyword evidence="6" id="KW-0677">Repeat</keyword>
<evidence type="ECO:0000256" key="3">
    <source>
        <dbReference type="ARBA" id="ARBA00022516"/>
    </source>
</evidence>
<dbReference type="InterPro" id="IPR030874">
    <property type="entry name" value="Cardiolipin_synth_Firmi"/>
</dbReference>
<dbReference type="Pfam" id="PF13396">
    <property type="entry name" value="PLDc_N"/>
    <property type="match status" value="1"/>
</dbReference>
<dbReference type="InterPro" id="IPR022924">
    <property type="entry name" value="Cardiolipin_synthase"/>
</dbReference>
<evidence type="ECO:0000313" key="16">
    <source>
        <dbReference type="Proteomes" id="UP000726170"/>
    </source>
</evidence>
<keyword evidence="2 12" id="KW-1003">Cell membrane</keyword>
<evidence type="ECO:0000256" key="13">
    <source>
        <dbReference type="NCBIfam" id="TIGR04265"/>
    </source>
</evidence>
<evidence type="ECO:0000256" key="5">
    <source>
        <dbReference type="ARBA" id="ARBA00022692"/>
    </source>
</evidence>
<reference evidence="15 16" key="1">
    <citation type="submission" date="2021-06" db="EMBL/GenBank/DDBJ databases">
        <authorList>
            <person name="Sun Q."/>
            <person name="Li D."/>
        </authorList>
    </citation>
    <scope>NUCLEOTIDE SEQUENCE [LARGE SCALE GENOMIC DNA]</scope>
    <source>
        <strain evidence="15 16">MSJ-11</strain>
    </source>
</reference>
<feature type="active site" evidence="12">
    <location>
        <position position="218"/>
    </location>
</feature>
<feature type="active site" evidence="12">
    <location>
        <position position="403"/>
    </location>
</feature>
<feature type="domain" description="PLD phosphodiesterase" evidence="14">
    <location>
        <begin position="391"/>
        <end position="418"/>
    </location>
</feature>
<keyword evidence="16" id="KW-1185">Reference proteome</keyword>
<evidence type="ECO:0000256" key="8">
    <source>
        <dbReference type="ARBA" id="ARBA00023098"/>
    </source>
</evidence>
<evidence type="ECO:0000256" key="11">
    <source>
        <dbReference type="ARBA" id="ARBA00023264"/>
    </source>
</evidence>
<evidence type="ECO:0000256" key="1">
    <source>
        <dbReference type="ARBA" id="ARBA00004651"/>
    </source>
</evidence>
<organism evidence="15 16">
    <name type="scientific">Clostridium mobile</name>
    <dbReference type="NCBI Taxonomy" id="2841512"/>
    <lineage>
        <taxon>Bacteria</taxon>
        <taxon>Bacillati</taxon>
        <taxon>Bacillota</taxon>
        <taxon>Clostridia</taxon>
        <taxon>Eubacteriales</taxon>
        <taxon>Clostridiaceae</taxon>
        <taxon>Clostridium</taxon>
    </lineage>
</organism>
<protein>
    <recommendedName>
        <fullName evidence="12 13">Cardiolipin synthase</fullName>
        <shortName evidence="12">CL synthase</shortName>
        <ecNumber evidence="12 13">2.7.8.-</ecNumber>
    </recommendedName>
</protein>
<dbReference type="Pfam" id="PF13091">
    <property type="entry name" value="PLDc_2"/>
    <property type="match status" value="2"/>
</dbReference>
<evidence type="ECO:0000259" key="14">
    <source>
        <dbReference type="PROSITE" id="PS50035"/>
    </source>
</evidence>
<dbReference type="InterPro" id="IPR001736">
    <property type="entry name" value="PLipase_D/transphosphatidylase"/>
</dbReference>
<feature type="transmembrane region" description="Helical" evidence="12">
    <location>
        <begin position="6"/>
        <end position="24"/>
    </location>
</feature>
<evidence type="ECO:0000256" key="2">
    <source>
        <dbReference type="ARBA" id="ARBA00022475"/>
    </source>
</evidence>
<evidence type="ECO:0000313" key="15">
    <source>
        <dbReference type="EMBL" id="MBU5484622.1"/>
    </source>
</evidence>
<feature type="transmembrane region" description="Helical" evidence="12">
    <location>
        <begin position="33"/>
        <end position="53"/>
    </location>
</feature>
<dbReference type="EMBL" id="JAHLQF010000002">
    <property type="protein sequence ID" value="MBU5484622.1"/>
    <property type="molecule type" value="Genomic_DNA"/>
</dbReference>
<dbReference type="InterPro" id="IPR025202">
    <property type="entry name" value="PLD-like_dom"/>
</dbReference>
<feature type="active site" evidence="12">
    <location>
        <position position="396"/>
    </location>
</feature>
<name>A0ABS6EHE1_9CLOT</name>
<dbReference type="InterPro" id="IPR027379">
    <property type="entry name" value="CLS_N"/>
</dbReference>
<keyword evidence="5 12" id="KW-0812">Transmembrane</keyword>
<dbReference type="PANTHER" id="PTHR21248:SF22">
    <property type="entry name" value="PHOSPHOLIPASE D"/>
    <property type="match status" value="1"/>
</dbReference>
<keyword evidence="11 12" id="KW-1208">Phospholipid metabolism</keyword>